<dbReference type="PANTHER" id="PTHR18964:SF162">
    <property type="entry name" value="N-ACETYL-D-GLUCOSAMINE KINASE"/>
    <property type="match status" value="1"/>
</dbReference>
<evidence type="ECO:0000256" key="1">
    <source>
        <dbReference type="ARBA" id="ARBA00012122"/>
    </source>
</evidence>
<dbReference type="SUPFAM" id="SSF53067">
    <property type="entry name" value="Actin-like ATPase domain"/>
    <property type="match status" value="1"/>
</dbReference>
<dbReference type="InterPro" id="IPR043129">
    <property type="entry name" value="ATPase_NBD"/>
</dbReference>
<organism evidence="10 11">
    <name type="scientific">Mesorhizobium liriopis</name>
    <dbReference type="NCBI Taxonomy" id="2953882"/>
    <lineage>
        <taxon>Bacteria</taxon>
        <taxon>Pseudomonadati</taxon>
        <taxon>Pseudomonadota</taxon>
        <taxon>Alphaproteobacteria</taxon>
        <taxon>Hyphomicrobiales</taxon>
        <taxon>Phyllobacteriaceae</taxon>
        <taxon>Mesorhizobium</taxon>
    </lineage>
</organism>
<evidence type="ECO:0000256" key="4">
    <source>
        <dbReference type="ARBA" id="ARBA00022741"/>
    </source>
</evidence>
<keyword evidence="6" id="KW-0862">Zinc</keyword>
<proteinExistence type="predicted"/>
<keyword evidence="4" id="KW-0547">Nucleotide-binding</keyword>
<evidence type="ECO:0000256" key="3">
    <source>
        <dbReference type="ARBA" id="ARBA00022723"/>
    </source>
</evidence>
<dbReference type="Pfam" id="PF00480">
    <property type="entry name" value="ROK"/>
    <property type="match status" value="1"/>
</dbReference>
<keyword evidence="2" id="KW-0808">Transferase</keyword>
<keyword evidence="7" id="KW-0067">ATP-binding</keyword>
<reference evidence="10 11" key="1">
    <citation type="submission" date="2022-06" db="EMBL/GenBank/DDBJ databases">
        <title>Mesorhizobium sp. strain RP14 Genome sequencing and assembly.</title>
        <authorList>
            <person name="Kim I."/>
        </authorList>
    </citation>
    <scope>NUCLEOTIDE SEQUENCE [LARGE SCALE GENOMIC DNA]</scope>
    <source>
        <strain evidence="11">RP14(2022)</strain>
    </source>
</reference>
<keyword evidence="11" id="KW-1185">Reference proteome</keyword>
<protein>
    <recommendedName>
        <fullName evidence="1">N-acetylglucosamine kinase</fullName>
        <ecNumber evidence="1">2.7.1.59</ecNumber>
    </recommendedName>
</protein>
<dbReference type="InterPro" id="IPR000600">
    <property type="entry name" value="ROK"/>
</dbReference>
<keyword evidence="3" id="KW-0479">Metal-binding</keyword>
<gene>
    <name evidence="10" type="ORF">NGM99_04225</name>
</gene>
<evidence type="ECO:0000256" key="8">
    <source>
        <dbReference type="ARBA" id="ARBA00023277"/>
    </source>
</evidence>
<dbReference type="InterPro" id="IPR049874">
    <property type="entry name" value="ROK_cs"/>
</dbReference>
<keyword evidence="8" id="KW-0119">Carbohydrate metabolism</keyword>
<evidence type="ECO:0000313" key="10">
    <source>
        <dbReference type="EMBL" id="MCO6048996.1"/>
    </source>
</evidence>
<dbReference type="EC" id="2.7.1.59" evidence="1"/>
<evidence type="ECO:0000256" key="5">
    <source>
        <dbReference type="ARBA" id="ARBA00022777"/>
    </source>
</evidence>
<evidence type="ECO:0000256" key="6">
    <source>
        <dbReference type="ARBA" id="ARBA00022833"/>
    </source>
</evidence>
<dbReference type="PANTHER" id="PTHR18964">
    <property type="entry name" value="ROK (REPRESSOR, ORF, KINASE) FAMILY"/>
    <property type="match status" value="1"/>
</dbReference>
<dbReference type="RefSeq" id="WP_252816309.1">
    <property type="nucleotide sequence ID" value="NZ_JAMXQS010000002.1"/>
</dbReference>
<evidence type="ECO:0000256" key="7">
    <source>
        <dbReference type="ARBA" id="ARBA00022840"/>
    </source>
</evidence>
<comment type="catalytic activity">
    <reaction evidence="9">
        <text>N-acetyl-D-glucosamine + ATP = N-acetyl-D-glucosamine 6-phosphate + ADP + H(+)</text>
        <dbReference type="Rhea" id="RHEA:17417"/>
        <dbReference type="ChEBI" id="CHEBI:15378"/>
        <dbReference type="ChEBI" id="CHEBI:30616"/>
        <dbReference type="ChEBI" id="CHEBI:57513"/>
        <dbReference type="ChEBI" id="CHEBI:456216"/>
        <dbReference type="ChEBI" id="CHEBI:506227"/>
        <dbReference type="EC" id="2.7.1.59"/>
    </reaction>
</comment>
<dbReference type="PROSITE" id="PS01125">
    <property type="entry name" value="ROK"/>
    <property type="match status" value="1"/>
</dbReference>
<dbReference type="CDD" id="cd24057">
    <property type="entry name" value="ASKHA_NBD_ROK_NAGK"/>
    <property type="match status" value="1"/>
</dbReference>
<comment type="caution">
    <text evidence="10">The sequence shown here is derived from an EMBL/GenBank/DDBJ whole genome shotgun (WGS) entry which is preliminary data.</text>
</comment>
<evidence type="ECO:0000313" key="11">
    <source>
        <dbReference type="Proteomes" id="UP001205906"/>
    </source>
</evidence>
<evidence type="ECO:0000256" key="2">
    <source>
        <dbReference type="ARBA" id="ARBA00022679"/>
    </source>
</evidence>
<dbReference type="EMBL" id="JAMXQS010000002">
    <property type="protein sequence ID" value="MCO6048996.1"/>
    <property type="molecule type" value="Genomic_DNA"/>
</dbReference>
<keyword evidence="5" id="KW-0418">Kinase</keyword>
<dbReference type="Proteomes" id="UP001205906">
    <property type="component" value="Unassembled WGS sequence"/>
</dbReference>
<name>A0ABT1C4W1_9HYPH</name>
<evidence type="ECO:0000256" key="9">
    <source>
        <dbReference type="ARBA" id="ARBA00049065"/>
    </source>
</evidence>
<dbReference type="Gene3D" id="3.30.420.40">
    <property type="match status" value="2"/>
</dbReference>
<accession>A0ABT1C4W1</accession>
<sequence>MIACFDIGGSAIKGAAARSVSDIAMIGSRPTPLHDFDAFAGVLEALMAEGGVPARSPVSVSIAGVVDPADGRIKIANIPCLDGRPLAHDLSQKLGRAVTVANDADCFALAEAIEGAGRGHRIVFGVILGTGVGGGLVIEGKPLQGAGGYAGEWGHGPVAATLAGDPPVEIPRFSCGCGLKGCVDAVGGARGLEKLHRHLHGLEQSSKEIVEGFESGEEKASRTVDVLIDVLASPLALVVNVVGADIVPVGGGLSNSRLLIERLDRAVRARILRKTTVPLVVQAQCRIEPGLIGAAILGFREDADHAAA</sequence>